<comment type="function">
    <text evidence="9">Catalyzes the 2-thiolation of uridine at the wobble position (U34) of tRNA, leading to the formation of s(2)U34.</text>
</comment>
<evidence type="ECO:0000259" key="10">
    <source>
        <dbReference type="Pfam" id="PF20258"/>
    </source>
</evidence>
<sequence>MKKVLMAMSGGVDSSVAAALLVEQGYEVIGVTMKLWAGEDDPFAAHRFGGCCTVGSSEDARRVAHLLDVPYYVLNLQDEFNERVVDNFVAEYAAGKTPNPCARCNEFIKFRAFIERADELDCEFIATGHYAQIERDEDGTTHLKRGSDTRKDQSYVLGMLTQKELRRVLLPIGDMEKPLVRQRAAQLGMSVATKPDSQEICFVEDGDYAKFVIDRAPQMAAPGPIFDENGVKVGNHNGLARYTVGQRKGLGIASANPLFVTQIDTSNNSLIVGAREKLGKDGFFATNATWTQGIPVAGQKVSAQMRAHSVAHPAIVVSADDEKFEIRFDAPSIGVTPGQMAVIYNGEEVLGAGTIT</sequence>
<evidence type="ECO:0000256" key="3">
    <source>
        <dbReference type="ARBA" id="ARBA00022694"/>
    </source>
</evidence>
<comment type="catalytic activity">
    <reaction evidence="8 9">
        <text>S-sulfanyl-L-cysteinyl-[protein] + uridine(34) in tRNA + AH2 + ATP = 2-thiouridine(34) in tRNA + L-cysteinyl-[protein] + A + AMP + diphosphate + H(+)</text>
        <dbReference type="Rhea" id="RHEA:47032"/>
        <dbReference type="Rhea" id="RHEA-COMP:10131"/>
        <dbReference type="Rhea" id="RHEA-COMP:11726"/>
        <dbReference type="Rhea" id="RHEA-COMP:11727"/>
        <dbReference type="Rhea" id="RHEA-COMP:11728"/>
        <dbReference type="ChEBI" id="CHEBI:13193"/>
        <dbReference type="ChEBI" id="CHEBI:15378"/>
        <dbReference type="ChEBI" id="CHEBI:17499"/>
        <dbReference type="ChEBI" id="CHEBI:29950"/>
        <dbReference type="ChEBI" id="CHEBI:30616"/>
        <dbReference type="ChEBI" id="CHEBI:33019"/>
        <dbReference type="ChEBI" id="CHEBI:61963"/>
        <dbReference type="ChEBI" id="CHEBI:65315"/>
        <dbReference type="ChEBI" id="CHEBI:87170"/>
        <dbReference type="ChEBI" id="CHEBI:456215"/>
        <dbReference type="EC" id="2.8.1.13"/>
    </reaction>
</comment>
<dbReference type="GO" id="GO:0103016">
    <property type="term" value="F:tRNA-uridine 2-sulfurtransferase activity"/>
    <property type="evidence" value="ECO:0007669"/>
    <property type="project" value="UniProtKB-EC"/>
</dbReference>
<dbReference type="Proteomes" id="UP000237684">
    <property type="component" value="Unassembled WGS sequence"/>
</dbReference>
<keyword evidence="9" id="KW-0963">Cytoplasm</keyword>
<feature type="domain" description="tRNA-specific 2-thiouridylase MnmA-like C-terminal" evidence="10">
    <location>
        <begin position="281"/>
        <end position="355"/>
    </location>
</feature>
<evidence type="ECO:0000313" key="12">
    <source>
        <dbReference type="EMBL" id="PQV63184.1"/>
    </source>
</evidence>
<dbReference type="EC" id="2.8.1.13" evidence="9"/>
<keyword evidence="2 9" id="KW-0808">Transferase</keyword>
<dbReference type="CDD" id="cd01998">
    <property type="entry name" value="MnmA_TRMU-like"/>
    <property type="match status" value="1"/>
</dbReference>
<dbReference type="EMBL" id="NIGF01000014">
    <property type="protein sequence ID" value="PQV63184.1"/>
    <property type="molecule type" value="Genomic_DNA"/>
</dbReference>
<dbReference type="AlphaFoldDB" id="A0A2S8SQV0"/>
<evidence type="ECO:0000256" key="5">
    <source>
        <dbReference type="ARBA" id="ARBA00022840"/>
    </source>
</evidence>
<dbReference type="InParanoid" id="A0A2S8SQV0"/>
<keyword evidence="6 9" id="KW-0694">RNA-binding</keyword>
<feature type="site" description="Interaction with tRNA" evidence="9">
    <location>
        <position position="339"/>
    </location>
</feature>
<keyword evidence="1 9" id="KW-0820">tRNA-binding</keyword>
<dbReference type="GO" id="GO:0002143">
    <property type="term" value="P:tRNA wobble position uridine thiolation"/>
    <property type="evidence" value="ECO:0007669"/>
    <property type="project" value="TreeGrafter"/>
</dbReference>
<evidence type="ECO:0000256" key="2">
    <source>
        <dbReference type="ARBA" id="ARBA00022679"/>
    </source>
</evidence>
<comment type="caution">
    <text evidence="12">The sequence shown here is derived from an EMBL/GenBank/DDBJ whole genome shotgun (WGS) entry which is preliminary data.</text>
</comment>
<dbReference type="Pfam" id="PF20259">
    <property type="entry name" value="tRNA_Me_trans_M"/>
    <property type="match status" value="1"/>
</dbReference>
<dbReference type="FunFam" id="2.30.30.280:FF:000001">
    <property type="entry name" value="tRNA-specific 2-thiouridylase MnmA"/>
    <property type="match status" value="1"/>
</dbReference>
<proteinExistence type="inferred from homology"/>
<keyword evidence="4 9" id="KW-0547">Nucleotide-binding</keyword>
<dbReference type="RefSeq" id="WP_106380600.1">
    <property type="nucleotide sequence ID" value="NZ_NIGF01000014.1"/>
</dbReference>
<dbReference type="GO" id="GO:0032259">
    <property type="term" value="P:methylation"/>
    <property type="evidence" value="ECO:0007669"/>
    <property type="project" value="UniProtKB-KW"/>
</dbReference>
<reference evidence="12 13" key="1">
    <citation type="journal article" date="2018" name="Syst. Appl. Microbiol.">
        <title>Abditibacterium utsteinense sp. nov., the first cultivated member of candidate phylum FBP, isolated from ice-free Antarctic soil samples.</title>
        <authorList>
            <person name="Tahon G."/>
            <person name="Tytgat B."/>
            <person name="Lebbe L."/>
            <person name="Carlier A."/>
            <person name="Willems A."/>
        </authorList>
    </citation>
    <scope>NUCLEOTIDE SEQUENCE [LARGE SCALE GENOMIC DNA]</scope>
    <source>
        <strain evidence="12 13">LMG 29911</strain>
    </source>
</reference>
<dbReference type="Gene3D" id="2.40.30.10">
    <property type="entry name" value="Translation factors"/>
    <property type="match status" value="1"/>
</dbReference>
<comment type="subcellular location">
    <subcellularLocation>
        <location evidence="9">Cytoplasm</location>
    </subcellularLocation>
</comment>
<dbReference type="FunCoup" id="A0A2S8SQV0">
    <property type="interactions" value="415"/>
</dbReference>
<feature type="site" description="Interaction with tRNA" evidence="9">
    <location>
        <position position="129"/>
    </location>
</feature>
<dbReference type="GO" id="GO:0008168">
    <property type="term" value="F:methyltransferase activity"/>
    <property type="evidence" value="ECO:0007669"/>
    <property type="project" value="UniProtKB-KW"/>
</dbReference>
<organism evidence="12 13">
    <name type="scientific">Abditibacterium utsteinense</name>
    <dbReference type="NCBI Taxonomy" id="1960156"/>
    <lineage>
        <taxon>Bacteria</taxon>
        <taxon>Pseudomonadati</taxon>
        <taxon>Abditibacteriota</taxon>
        <taxon>Abditibacteriia</taxon>
        <taxon>Abditibacteriales</taxon>
        <taxon>Abditibacteriaceae</taxon>
        <taxon>Abditibacterium</taxon>
    </lineage>
</organism>
<feature type="disulfide bond" description="Alternate" evidence="9">
    <location>
        <begin position="104"/>
        <end position="201"/>
    </location>
</feature>
<evidence type="ECO:0000256" key="7">
    <source>
        <dbReference type="ARBA" id="ARBA00023157"/>
    </source>
</evidence>
<feature type="active site" description="Nucleophile" evidence="9">
    <location>
        <position position="104"/>
    </location>
</feature>
<dbReference type="Pfam" id="PF20258">
    <property type="entry name" value="tRNA_Me_trans_C"/>
    <property type="match status" value="1"/>
</dbReference>
<dbReference type="NCBIfam" id="NF001138">
    <property type="entry name" value="PRK00143.1"/>
    <property type="match status" value="1"/>
</dbReference>
<dbReference type="InterPro" id="IPR046885">
    <property type="entry name" value="MnmA-like_C"/>
</dbReference>
<keyword evidence="12" id="KW-0489">Methyltransferase</keyword>
<evidence type="ECO:0000256" key="9">
    <source>
        <dbReference type="HAMAP-Rule" id="MF_00144"/>
    </source>
</evidence>
<feature type="active site" description="Cysteine persulfide intermediate" evidence="9">
    <location>
        <position position="201"/>
    </location>
</feature>
<comment type="similarity">
    <text evidence="9">Belongs to the MnmA/TRMU family.</text>
</comment>
<evidence type="ECO:0000259" key="11">
    <source>
        <dbReference type="Pfam" id="PF20259"/>
    </source>
</evidence>
<dbReference type="GO" id="GO:0005737">
    <property type="term" value="C:cytoplasm"/>
    <property type="evidence" value="ECO:0007669"/>
    <property type="project" value="UniProtKB-SubCell"/>
</dbReference>
<comment type="caution">
    <text evidence="9">Lacks conserved residue(s) required for the propagation of feature annotation.</text>
</comment>
<feature type="binding site" evidence="9">
    <location>
        <begin position="7"/>
        <end position="14"/>
    </location>
    <ligand>
        <name>ATP</name>
        <dbReference type="ChEBI" id="CHEBI:30616"/>
    </ligand>
</feature>
<name>A0A2S8SQV0_9BACT</name>
<dbReference type="HAMAP" id="MF_00144">
    <property type="entry name" value="tRNA_thiouridyl_MnmA"/>
    <property type="match status" value="1"/>
</dbReference>
<accession>A0A2S8SQV0</accession>
<dbReference type="Gene3D" id="2.30.30.280">
    <property type="entry name" value="Adenine nucleotide alpha hydrolases-like domains"/>
    <property type="match status" value="1"/>
</dbReference>
<dbReference type="InterPro" id="IPR014729">
    <property type="entry name" value="Rossmann-like_a/b/a_fold"/>
</dbReference>
<dbReference type="PANTHER" id="PTHR11933">
    <property type="entry name" value="TRNA 5-METHYLAMINOMETHYL-2-THIOURIDYLATE -METHYLTRANSFERASE"/>
    <property type="match status" value="1"/>
</dbReference>
<feature type="binding site" evidence="9">
    <location>
        <position position="128"/>
    </location>
    <ligand>
        <name>ATP</name>
        <dbReference type="ChEBI" id="CHEBI:30616"/>
    </ligand>
</feature>
<evidence type="ECO:0000313" key="13">
    <source>
        <dbReference type="Proteomes" id="UP000237684"/>
    </source>
</evidence>
<dbReference type="GO" id="GO:0000049">
    <property type="term" value="F:tRNA binding"/>
    <property type="evidence" value="ECO:0007669"/>
    <property type="project" value="UniProtKB-KW"/>
</dbReference>
<dbReference type="PANTHER" id="PTHR11933:SF5">
    <property type="entry name" value="MITOCHONDRIAL TRNA-SPECIFIC 2-THIOURIDYLASE 1"/>
    <property type="match status" value="1"/>
</dbReference>
<evidence type="ECO:0000256" key="4">
    <source>
        <dbReference type="ARBA" id="ARBA00022741"/>
    </source>
</evidence>
<dbReference type="Gene3D" id="3.40.50.620">
    <property type="entry name" value="HUPs"/>
    <property type="match status" value="1"/>
</dbReference>
<keyword evidence="5 9" id="KW-0067">ATP-binding</keyword>
<dbReference type="NCBIfam" id="TIGR00420">
    <property type="entry name" value="trmU"/>
    <property type="match status" value="1"/>
</dbReference>
<dbReference type="InterPro" id="IPR004506">
    <property type="entry name" value="MnmA-like"/>
</dbReference>
<dbReference type="SUPFAM" id="SSF52402">
    <property type="entry name" value="Adenine nucleotide alpha hydrolases-like"/>
    <property type="match status" value="1"/>
</dbReference>
<evidence type="ECO:0000256" key="6">
    <source>
        <dbReference type="ARBA" id="ARBA00022884"/>
    </source>
</evidence>
<feature type="binding site" evidence="9">
    <location>
        <position position="33"/>
    </location>
    <ligand>
        <name>ATP</name>
        <dbReference type="ChEBI" id="CHEBI:30616"/>
    </ligand>
</feature>
<keyword evidence="7 9" id="KW-1015">Disulfide bond</keyword>
<feature type="region of interest" description="Interaction with tRNA" evidence="9">
    <location>
        <begin position="151"/>
        <end position="153"/>
    </location>
</feature>
<dbReference type="InterPro" id="IPR046884">
    <property type="entry name" value="MnmA-like_central"/>
</dbReference>
<dbReference type="GO" id="GO:0005524">
    <property type="term" value="F:ATP binding"/>
    <property type="evidence" value="ECO:0007669"/>
    <property type="project" value="UniProtKB-KW"/>
</dbReference>
<dbReference type="FunFam" id="3.40.50.620:FF:000115">
    <property type="entry name" value="tRNA-specific 2-thiouridylase MnmA"/>
    <property type="match status" value="1"/>
</dbReference>
<feature type="domain" description="tRNA-specific 2-thiouridylase MnmA-like central" evidence="11">
    <location>
        <begin position="214"/>
        <end position="273"/>
    </location>
</feature>
<evidence type="ECO:0000256" key="1">
    <source>
        <dbReference type="ARBA" id="ARBA00022555"/>
    </source>
</evidence>
<dbReference type="InterPro" id="IPR023382">
    <property type="entry name" value="MnmA-like_central_sf"/>
</dbReference>
<dbReference type="OrthoDB" id="9800696at2"/>
<protein>
    <recommendedName>
        <fullName evidence="9">tRNA-specific 2-thiouridylase MnmA</fullName>
        <ecNumber evidence="9">2.8.1.13</ecNumber>
    </recommendedName>
</protein>
<keyword evidence="3 9" id="KW-0819">tRNA processing</keyword>
<evidence type="ECO:0000256" key="8">
    <source>
        <dbReference type="ARBA" id="ARBA00051542"/>
    </source>
</evidence>
<keyword evidence="13" id="KW-1185">Reference proteome</keyword>
<gene>
    <name evidence="9" type="primary">mnmA</name>
    <name evidence="12" type="ORF">B1R32_1149</name>
</gene>
<dbReference type="Pfam" id="PF03054">
    <property type="entry name" value="tRNA_Me_trans"/>
    <property type="match status" value="1"/>
</dbReference>